<gene>
    <name evidence="1" type="ORF">VUQ07_06950</name>
</gene>
<dbReference type="RefSeq" id="WP_347299074.1">
    <property type="nucleotide sequence ID" value="NZ_CP142436.1"/>
</dbReference>
<sequence>MKKQLNYNWGHEDDRDDDLYLNNLPTDYEDYSVEEMEELIAEKMKELGLEVA</sequence>
<dbReference type="AlphaFoldDB" id="A0AB74U1D7"/>
<name>A0AB74U1D7_9LACT</name>
<dbReference type="EMBL" id="CP142436">
    <property type="protein sequence ID" value="XBC50973.1"/>
    <property type="molecule type" value="Genomic_DNA"/>
</dbReference>
<accession>A0AB74U1D7</accession>
<reference evidence="1" key="1">
    <citation type="submission" date="2023-12" db="EMBL/GenBank/DDBJ databases">
        <title>Dolosigranulum savutii sp. nov. isolated from human upper respiratory samples collected in Botswana.</title>
        <authorList>
            <person name="Kelly M.S."/>
        </authorList>
    </citation>
    <scope>NUCLEOTIDE SEQUENCE</scope>
    <source>
        <strain evidence="1">MSK211</strain>
    </source>
</reference>
<evidence type="ECO:0000313" key="1">
    <source>
        <dbReference type="EMBL" id="XBC50973.1"/>
    </source>
</evidence>
<organism evidence="1">
    <name type="scientific">Dolosigranulum savutiense</name>
    <dbReference type="NCBI Taxonomy" id="3110288"/>
    <lineage>
        <taxon>Bacteria</taxon>
        <taxon>Bacillati</taxon>
        <taxon>Bacillota</taxon>
        <taxon>Bacilli</taxon>
        <taxon>Lactobacillales</taxon>
        <taxon>Carnobacteriaceae</taxon>
        <taxon>Dolosigranulum</taxon>
    </lineage>
</organism>
<proteinExistence type="predicted"/>
<protein>
    <submittedName>
        <fullName evidence="1">Uncharacterized protein</fullName>
    </submittedName>
</protein>